<evidence type="ECO:0000256" key="1">
    <source>
        <dbReference type="ARBA" id="ARBA00004418"/>
    </source>
</evidence>
<organism evidence="6 8">
    <name type="scientific">Chromobacterium phragmitis</name>
    <dbReference type="NCBI Taxonomy" id="2202141"/>
    <lineage>
        <taxon>Bacteria</taxon>
        <taxon>Pseudomonadati</taxon>
        <taxon>Pseudomonadota</taxon>
        <taxon>Betaproteobacteria</taxon>
        <taxon>Neisseriales</taxon>
        <taxon>Chromobacteriaceae</taxon>
        <taxon>Chromobacterium</taxon>
    </lineage>
</organism>
<comment type="subcellular location">
    <subcellularLocation>
        <location evidence="1">Periplasm</location>
    </subcellularLocation>
</comment>
<dbReference type="InterPro" id="IPR015168">
    <property type="entry name" value="SsuA/THI5"/>
</dbReference>
<proteinExistence type="inferred from homology"/>
<dbReference type="EMBL" id="JBDXMI010000001">
    <property type="protein sequence ID" value="MEO9383584.1"/>
    <property type="molecule type" value="Genomic_DNA"/>
</dbReference>
<dbReference type="RefSeq" id="WP_114074375.1">
    <property type="nucleotide sequence ID" value="NZ_CP029554.1"/>
</dbReference>
<evidence type="ECO:0000256" key="3">
    <source>
        <dbReference type="ARBA" id="ARBA00022729"/>
    </source>
</evidence>
<keyword evidence="9" id="KW-1185">Reference proteome</keyword>
<sequence>MNRHSRRTILWLGFASLLATPLSFSAPAPALEKRDITMAVGGIGVLYYLPFAIAERRGYFRDEGLNVKIVDFPGGAKALQALVGGSADLVSGSFEHVLQMQAKGQPIQSIVTQGEIPGLALMVPRDKAASWRSPADLKGLKVGVSAPGSGTHLFLNALLAKANLKPDAVSAIGVGTGATAIAALESGQIDALVSVDPSLSVLERNGTGVAVVDTRKLSDTKAVYGGSYAAGSIYAKTDFIQKNPKTAQAVANAMVRALAWLKQASPQQIVAAVPPSFYGKNPAIYQQALVKSMPSYTADGVMTAEAARNVYQSLLASNPALRRVQPEHSYDNRFALKAAKQIAKP</sequence>
<accession>A0A344UNF0</accession>
<name>A0A344UNF0_9NEIS</name>
<evidence type="ECO:0000313" key="7">
    <source>
        <dbReference type="EMBL" id="MEO9383584.1"/>
    </source>
</evidence>
<dbReference type="Gene3D" id="3.40.190.10">
    <property type="entry name" value="Periplasmic binding protein-like II"/>
    <property type="match status" value="2"/>
</dbReference>
<evidence type="ECO:0000256" key="2">
    <source>
        <dbReference type="ARBA" id="ARBA00010742"/>
    </source>
</evidence>
<evidence type="ECO:0000256" key="4">
    <source>
        <dbReference type="SAM" id="SignalP"/>
    </source>
</evidence>
<evidence type="ECO:0000313" key="6">
    <source>
        <dbReference type="EMBL" id="AXE36798.1"/>
    </source>
</evidence>
<dbReference type="InterPro" id="IPR006311">
    <property type="entry name" value="TAT_signal"/>
</dbReference>
<dbReference type="GO" id="GO:0042597">
    <property type="term" value="C:periplasmic space"/>
    <property type="evidence" value="ECO:0007669"/>
    <property type="project" value="UniProtKB-SubCell"/>
</dbReference>
<dbReference type="Proteomes" id="UP000252038">
    <property type="component" value="Chromosome"/>
</dbReference>
<dbReference type="PANTHER" id="PTHR30024">
    <property type="entry name" value="ALIPHATIC SULFONATES-BINDING PROTEIN-RELATED"/>
    <property type="match status" value="1"/>
</dbReference>
<dbReference type="SUPFAM" id="SSF53850">
    <property type="entry name" value="Periplasmic binding protein-like II"/>
    <property type="match status" value="1"/>
</dbReference>
<dbReference type="EMBL" id="CP029554">
    <property type="protein sequence ID" value="AXE36798.1"/>
    <property type="molecule type" value="Genomic_DNA"/>
</dbReference>
<dbReference type="Proteomes" id="UP001462502">
    <property type="component" value="Unassembled WGS sequence"/>
</dbReference>
<dbReference type="Pfam" id="PF09084">
    <property type="entry name" value="NMT1"/>
    <property type="match status" value="1"/>
</dbReference>
<protein>
    <submittedName>
        <fullName evidence="6">ABC transporter substrate-binding protein</fullName>
    </submittedName>
</protein>
<dbReference type="PROSITE" id="PS51318">
    <property type="entry name" value="TAT"/>
    <property type="match status" value="1"/>
</dbReference>
<evidence type="ECO:0000313" key="8">
    <source>
        <dbReference type="Proteomes" id="UP000252038"/>
    </source>
</evidence>
<dbReference type="AlphaFoldDB" id="A0A344UNF0"/>
<keyword evidence="3 4" id="KW-0732">Signal</keyword>
<dbReference type="InterPro" id="IPR001638">
    <property type="entry name" value="Solute-binding_3/MltF_N"/>
</dbReference>
<dbReference type="SMART" id="SM00062">
    <property type="entry name" value="PBPb"/>
    <property type="match status" value="1"/>
</dbReference>
<feature type="chain" id="PRO_5016906371" evidence="4">
    <location>
        <begin position="31"/>
        <end position="345"/>
    </location>
</feature>
<gene>
    <name evidence="7" type="ORF">ABI908_05540</name>
    <name evidence="6" type="ORF">DK843_22360</name>
</gene>
<feature type="signal peptide" evidence="4">
    <location>
        <begin position="1"/>
        <end position="30"/>
    </location>
</feature>
<evidence type="ECO:0000313" key="9">
    <source>
        <dbReference type="Proteomes" id="UP001462502"/>
    </source>
</evidence>
<evidence type="ECO:0000259" key="5">
    <source>
        <dbReference type="SMART" id="SM00062"/>
    </source>
</evidence>
<dbReference type="PANTHER" id="PTHR30024:SF47">
    <property type="entry name" value="TAURINE-BINDING PERIPLASMIC PROTEIN"/>
    <property type="match status" value="1"/>
</dbReference>
<dbReference type="GO" id="GO:0042918">
    <property type="term" value="P:alkanesulfonate transmembrane transport"/>
    <property type="evidence" value="ECO:0007669"/>
    <property type="project" value="TreeGrafter"/>
</dbReference>
<feature type="domain" description="Solute-binding protein family 3/N-terminal" evidence="5">
    <location>
        <begin position="40"/>
        <end position="264"/>
    </location>
</feature>
<reference evidence="7 9" key="2">
    <citation type="submission" date="2024-05" db="EMBL/GenBank/DDBJ databases">
        <authorList>
            <person name="De Oliveira J.P."/>
            <person name="Noriler S.A."/>
            <person name="De Oliveira A.G."/>
            <person name="Sipoli D.S."/>
        </authorList>
    </citation>
    <scope>NUCLEOTIDE SEQUENCE [LARGE SCALE GENOMIC DNA]</scope>
    <source>
        <strain evidence="7 9">LABIM192</strain>
    </source>
</reference>
<reference evidence="6 8" key="1">
    <citation type="submission" date="2018-05" db="EMBL/GenBank/DDBJ databases">
        <title>Genome sequencing, assembly and analysis of the novel insecticidal bacterium, Chromobacterium phragmitis.</title>
        <authorList>
            <person name="Sparks M.E."/>
            <person name="Blackburn M.B."/>
            <person name="Gundersen-Rindal D.E."/>
        </authorList>
    </citation>
    <scope>NUCLEOTIDE SEQUENCE [LARGE SCALE GENOMIC DNA]</scope>
    <source>
        <strain evidence="6">IIBBL 274-1</strain>
    </source>
</reference>
<comment type="similarity">
    <text evidence="2">Belongs to the bacterial solute-binding protein SsuA/TauA family.</text>
</comment>
<dbReference type="KEGG" id="chrb:DK843_22360"/>